<feature type="domain" description="Lipoyl-binding" evidence="1">
    <location>
        <begin position="73"/>
        <end position="131"/>
    </location>
</feature>
<dbReference type="InterPro" id="IPR058637">
    <property type="entry name" value="YknX-like_C"/>
</dbReference>
<dbReference type="Pfam" id="PF25989">
    <property type="entry name" value="YknX_C"/>
    <property type="match status" value="1"/>
</dbReference>
<evidence type="ECO:0000259" key="1">
    <source>
        <dbReference type="Pfam" id="PF00364"/>
    </source>
</evidence>
<dbReference type="GO" id="GO:0015562">
    <property type="term" value="F:efflux transmembrane transporter activity"/>
    <property type="evidence" value="ECO:0007669"/>
    <property type="project" value="TreeGrafter"/>
</dbReference>
<evidence type="ECO:0000259" key="2">
    <source>
        <dbReference type="Pfam" id="PF25989"/>
    </source>
</evidence>
<dbReference type="KEGG" id="laj:A0128_02780"/>
<name>A0A1D7UTL8_9LEPT</name>
<dbReference type="InterPro" id="IPR011053">
    <property type="entry name" value="Single_hybrid_motif"/>
</dbReference>
<reference evidence="3 4" key="1">
    <citation type="submission" date="2016-04" db="EMBL/GenBank/DDBJ databases">
        <title>Complete genome seqeunce of Leptospira alstonii serovar Room22.</title>
        <authorList>
            <person name="Nally J.E."/>
            <person name="Bayles D.O."/>
            <person name="Hurley D."/>
            <person name="Fanning S."/>
            <person name="McMahon B.J."/>
            <person name="Arent Z."/>
        </authorList>
    </citation>
    <scope>NUCLEOTIDE SEQUENCE [LARGE SCALE GENOMIC DNA]</scope>
    <source>
        <strain evidence="3 4">GWTS #1</strain>
    </source>
</reference>
<dbReference type="InterPro" id="IPR000089">
    <property type="entry name" value="Biotin_lipoyl"/>
</dbReference>
<dbReference type="Gene3D" id="2.40.420.20">
    <property type="match status" value="1"/>
</dbReference>
<proteinExistence type="predicted"/>
<evidence type="ECO:0000313" key="3">
    <source>
        <dbReference type="EMBL" id="AOP32884.1"/>
    </source>
</evidence>
<keyword evidence="4" id="KW-1185">Reference proteome</keyword>
<organism evidence="3 4">
    <name type="scientific">Leptospira tipperaryensis</name>
    <dbReference type="NCBI Taxonomy" id="2564040"/>
    <lineage>
        <taxon>Bacteria</taxon>
        <taxon>Pseudomonadati</taxon>
        <taxon>Spirochaetota</taxon>
        <taxon>Spirochaetia</taxon>
        <taxon>Leptospirales</taxon>
        <taxon>Leptospiraceae</taxon>
        <taxon>Leptospira</taxon>
    </lineage>
</organism>
<dbReference type="EMBL" id="CP015217">
    <property type="protein sequence ID" value="AOP32884.1"/>
    <property type="molecule type" value="Genomic_DNA"/>
</dbReference>
<accession>A0A1D7UTL8</accession>
<gene>
    <name evidence="3" type="ORF">A0128_02780</name>
</gene>
<dbReference type="SUPFAM" id="SSF51230">
    <property type="entry name" value="Single hybrid motif"/>
    <property type="match status" value="1"/>
</dbReference>
<dbReference type="AlphaFoldDB" id="A0A1D7UTL8"/>
<dbReference type="Gene3D" id="2.40.50.100">
    <property type="match status" value="1"/>
</dbReference>
<dbReference type="PANTHER" id="PTHR30469">
    <property type="entry name" value="MULTIDRUG RESISTANCE PROTEIN MDTA"/>
    <property type="match status" value="1"/>
</dbReference>
<dbReference type="Pfam" id="PF00364">
    <property type="entry name" value="Biotin_lipoyl"/>
    <property type="match status" value="1"/>
</dbReference>
<dbReference type="GO" id="GO:1990281">
    <property type="term" value="C:efflux pump complex"/>
    <property type="evidence" value="ECO:0007669"/>
    <property type="project" value="TreeGrafter"/>
</dbReference>
<feature type="domain" description="YknX-like C-terminal permuted SH3-like" evidence="2">
    <location>
        <begin position="227"/>
        <end position="289"/>
    </location>
</feature>
<dbReference type="Proteomes" id="UP000094197">
    <property type="component" value="Chromosome 1"/>
</dbReference>
<dbReference type="RefSeq" id="WP_069606131.1">
    <property type="nucleotide sequence ID" value="NZ_CP015217.1"/>
</dbReference>
<sequence length="290" mass="32252">MNWKENWKTIISNRKFKIGIGLGILVLILWFLLRPKPVVSETAKVVRGTYQQIVEEEGITRVQEKFTIFSPVSGVLKRIHKHAGESVNKGETLAIVKWDYDRSVNSPISGKVLKVIRESEGPIEMGAPLLEVGNTDHLEIAAEVLTQEAVHLHRGNPVEIEGWGGGKLEGNLRLVEPAAFTKISSLGVEEQRVRAIVDFVPPSAMGEGFQVRCKIISDKKENQIIAPTAALFREGEDWFVFQVLKNKARKTKVKMEARSGENALIVEGLKEGDEVILYPGEGIQEGAKIR</sequence>
<protein>
    <submittedName>
        <fullName evidence="3">Secretion protein HlyD</fullName>
    </submittedName>
</protein>
<dbReference type="PANTHER" id="PTHR30469:SF15">
    <property type="entry name" value="HLYD FAMILY OF SECRETION PROTEINS"/>
    <property type="match status" value="1"/>
</dbReference>
<evidence type="ECO:0000313" key="4">
    <source>
        <dbReference type="Proteomes" id="UP000094197"/>
    </source>
</evidence>
<dbReference type="OrthoDB" id="9791520at2"/>